<accession>A0ABR2F9D9</accession>
<reference evidence="1 2" key="1">
    <citation type="journal article" date="2024" name="G3 (Bethesda)">
        <title>Genome assembly of Hibiscus sabdariffa L. provides insights into metabolisms of medicinal natural products.</title>
        <authorList>
            <person name="Kim T."/>
        </authorList>
    </citation>
    <scope>NUCLEOTIDE SEQUENCE [LARGE SCALE GENOMIC DNA]</scope>
    <source>
        <strain evidence="1">TK-2024</strain>
        <tissue evidence="1">Old leaves</tissue>
    </source>
</reference>
<evidence type="ECO:0000313" key="2">
    <source>
        <dbReference type="Proteomes" id="UP001472677"/>
    </source>
</evidence>
<keyword evidence="2" id="KW-1185">Reference proteome</keyword>
<name>A0ABR2F9D9_9ROSI</name>
<proteinExistence type="predicted"/>
<gene>
    <name evidence="1" type="ORF">V6N12_062589</name>
</gene>
<evidence type="ECO:0000313" key="1">
    <source>
        <dbReference type="EMBL" id="KAK8574912.1"/>
    </source>
</evidence>
<comment type="caution">
    <text evidence="1">The sequence shown here is derived from an EMBL/GenBank/DDBJ whole genome shotgun (WGS) entry which is preliminary data.</text>
</comment>
<protein>
    <submittedName>
        <fullName evidence="1">Uncharacterized protein</fullName>
    </submittedName>
</protein>
<organism evidence="1 2">
    <name type="scientific">Hibiscus sabdariffa</name>
    <name type="common">roselle</name>
    <dbReference type="NCBI Taxonomy" id="183260"/>
    <lineage>
        <taxon>Eukaryota</taxon>
        <taxon>Viridiplantae</taxon>
        <taxon>Streptophyta</taxon>
        <taxon>Embryophyta</taxon>
        <taxon>Tracheophyta</taxon>
        <taxon>Spermatophyta</taxon>
        <taxon>Magnoliopsida</taxon>
        <taxon>eudicotyledons</taxon>
        <taxon>Gunneridae</taxon>
        <taxon>Pentapetalae</taxon>
        <taxon>rosids</taxon>
        <taxon>malvids</taxon>
        <taxon>Malvales</taxon>
        <taxon>Malvaceae</taxon>
        <taxon>Malvoideae</taxon>
        <taxon>Hibiscus</taxon>
    </lineage>
</organism>
<dbReference type="EMBL" id="JBBPBM010000007">
    <property type="protein sequence ID" value="KAK8574912.1"/>
    <property type="molecule type" value="Genomic_DNA"/>
</dbReference>
<sequence length="198" mass="23180">MEILKNCAMGFCRRQFWIAELVDNFWKVGLQGFSVMRVTGSLLILMFYNDGNIRKSWRVYNETLAHSPCERARFQIEIDWRYHIDEELDLRVGDQCFTIRFTEIEEAIGPKCDCCCELLEGSHSTSKQEGAIQETCLEGTVVPNSLISKSMNSMEMVRMWKGNKVEYWRVIETTSWMAEEDIEIIHRDEELRCNAVNL</sequence>
<dbReference type="Proteomes" id="UP001472677">
    <property type="component" value="Unassembled WGS sequence"/>
</dbReference>